<evidence type="ECO:0000313" key="1">
    <source>
        <dbReference type="EMBL" id="KAJ7766641.1"/>
    </source>
</evidence>
<dbReference type="PANTHER" id="PTHR43591">
    <property type="entry name" value="METHYLTRANSFERASE"/>
    <property type="match status" value="1"/>
</dbReference>
<organism evidence="1 2">
    <name type="scientific">Mycena metata</name>
    <dbReference type="NCBI Taxonomy" id="1033252"/>
    <lineage>
        <taxon>Eukaryota</taxon>
        <taxon>Fungi</taxon>
        <taxon>Dikarya</taxon>
        <taxon>Basidiomycota</taxon>
        <taxon>Agaricomycotina</taxon>
        <taxon>Agaricomycetes</taxon>
        <taxon>Agaricomycetidae</taxon>
        <taxon>Agaricales</taxon>
        <taxon>Marasmiineae</taxon>
        <taxon>Mycenaceae</taxon>
        <taxon>Mycena</taxon>
    </lineage>
</organism>
<dbReference type="Pfam" id="PF13489">
    <property type="entry name" value="Methyltransf_23"/>
    <property type="match status" value="1"/>
</dbReference>
<proteinExistence type="predicted"/>
<dbReference type="InterPro" id="IPR029063">
    <property type="entry name" value="SAM-dependent_MTases_sf"/>
</dbReference>
<keyword evidence="1" id="KW-0489">Methyltransferase</keyword>
<protein>
    <submittedName>
        <fullName evidence="1">S-adenosyl-L-methionine-dependent methyltransferase</fullName>
    </submittedName>
</protein>
<keyword evidence="2" id="KW-1185">Reference proteome</keyword>
<keyword evidence="1" id="KW-0808">Transferase</keyword>
<dbReference type="GO" id="GO:0032259">
    <property type="term" value="P:methylation"/>
    <property type="evidence" value="ECO:0007669"/>
    <property type="project" value="UniProtKB-KW"/>
</dbReference>
<dbReference type="Proteomes" id="UP001215598">
    <property type="component" value="Unassembled WGS sequence"/>
</dbReference>
<dbReference type="SUPFAM" id="SSF53335">
    <property type="entry name" value="S-adenosyl-L-methionine-dependent methyltransferases"/>
    <property type="match status" value="1"/>
</dbReference>
<dbReference type="Gene3D" id="3.40.50.150">
    <property type="entry name" value="Vaccinia Virus protein VP39"/>
    <property type="match status" value="1"/>
</dbReference>
<sequence length="298" mass="33284">MDDSSQKSVPMSVYQLPVDITERNRLSLQHRLWCAFFGGLHPRLLHDAIDGRNMAAGGSFEVIDVGCGSGIWALEMAKAHPHAQIIGVDLVVDTTLSLPSNVQLRQQDIVQEGLPPAESGYDIIHARCFTGYLKDPTAFVQAAYVALKPGGLLVLADAFKPCWDDQSEPIPLLPNRGAESAPPPTGSWWAGWIYFWHQISYTHYQTVATLIEEHPGLSHVHRERYYAPMHRSCDKEREELGHISNSITLGFCRGGVDAFVASGEFTRSEVEQWIELIEAELETKPIYMMWDIAWGVKA</sequence>
<gene>
    <name evidence="1" type="ORF">B0H16DRAFT_369236</name>
</gene>
<evidence type="ECO:0000313" key="2">
    <source>
        <dbReference type="Proteomes" id="UP001215598"/>
    </source>
</evidence>
<accession>A0AAD7NLV6</accession>
<dbReference type="CDD" id="cd02440">
    <property type="entry name" value="AdoMet_MTases"/>
    <property type="match status" value="1"/>
</dbReference>
<dbReference type="GO" id="GO:0008168">
    <property type="term" value="F:methyltransferase activity"/>
    <property type="evidence" value="ECO:0007669"/>
    <property type="project" value="UniProtKB-KW"/>
</dbReference>
<name>A0AAD7NLV6_9AGAR</name>
<comment type="caution">
    <text evidence="1">The sequence shown here is derived from an EMBL/GenBank/DDBJ whole genome shotgun (WGS) entry which is preliminary data.</text>
</comment>
<dbReference type="EMBL" id="JARKIB010000023">
    <property type="protein sequence ID" value="KAJ7766641.1"/>
    <property type="molecule type" value="Genomic_DNA"/>
</dbReference>
<reference evidence="1" key="1">
    <citation type="submission" date="2023-03" db="EMBL/GenBank/DDBJ databases">
        <title>Massive genome expansion in bonnet fungi (Mycena s.s.) driven by repeated elements and novel gene families across ecological guilds.</title>
        <authorList>
            <consortium name="Lawrence Berkeley National Laboratory"/>
            <person name="Harder C.B."/>
            <person name="Miyauchi S."/>
            <person name="Viragh M."/>
            <person name="Kuo A."/>
            <person name="Thoen E."/>
            <person name="Andreopoulos B."/>
            <person name="Lu D."/>
            <person name="Skrede I."/>
            <person name="Drula E."/>
            <person name="Henrissat B."/>
            <person name="Morin E."/>
            <person name="Kohler A."/>
            <person name="Barry K."/>
            <person name="LaButti K."/>
            <person name="Morin E."/>
            <person name="Salamov A."/>
            <person name="Lipzen A."/>
            <person name="Mereny Z."/>
            <person name="Hegedus B."/>
            <person name="Baldrian P."/>
            <person name="Stursova M."/>
            <person name="Weitz H."/>
            <person name="Taylor A."/>
            <person name="Grigoriev I.V."/>
            <person name="Nagy L.G."/>
            <person name="Martin F."/>
            <person name="Kauserud H."/>
        </authorList>
    </citation>
    <scope>NUCLEOTIDE SEQUENCE</scope>
    <source>
        <strain evidence="1">CBHHK182m</strain>
    </source>
</reference>
<dbReference type="AlphaFoldDB" id="A0AAD7NLV6"/>